<keyword evidence="4 7" id="KW-0547">Nucleotide-binding</keyword>
<evidence type="ECO:0000259" key="8">
    <source>
        <dbReference type="Pfam" id="PF01467"/>
    </source>
</evidence>
<sequence length="158" mass="17488">MTSTKYNRVAVGGTFDKFHQGHRLLINKAFQVGKEVLIGVTSDKFGGMKGEIEPCNVRMSNLNSLLKGRSGYSISRLDDPYGVTVHDETVEAIVVSPETEPTAFQINEIRREKGMKPLDIITISMVLAEDGKPISSTRIRRGEIDPRGTVIKKISKNL</sequence>
<dbReference type="EMBL" id="LN734822">
    <property type="protein sequence ID" value="CEL25145.1"/>
    <property type="molecule type" value="Genomic_DNA"/>
</dbReference>
<dbReference type="InterPro" id="IPR004821">
    <property type="entry name" value="Cyt_trans-like"/>
</dbReference>
<dbReference type="SUPFAM" id="SSF52374">
    <property type="entry name" value="Nucleotidylyl transferase"/>
    <property type="match status" value="1"/>
</dbReference>
<keyword evidence="5 7" id="KW-0067">ATP-binding</keyword>
<accession>A0A0S4FQ03</accession>
<evidence type="ECO:0000256" key="4">
    <source>
        <dbReference type="ARBA" id="ARBA00022741"/>
    </source>
</evidence>
<dbReference type="HAMAP" id="MF_00647">
    <property type="entry name" value="PPAT_arch"/>
    <property type="match status" value="1"/>
</dbReference>
<dbReference type="AlphaFoldDB" id="A0A0S4FQ03"/>
<comment type="similarity">
    <text evidence="7">Belongs to the eukaryotic CoaD family.</text>
</comment>
<comment type="catalytic activity">
    <reaction evidence="7">
        <text>(R)-4'-phosphopantetheine + ATP + H(+) = 3'-dephospho-CoA + diphosphate</text>
        <dbReference type="Rhea" id="RHEA:19801"/>
        <dbReference type="ChEBI" id="CHEBI:15378"/>
        <dbReference type="ChEBI" id="CHEBI:30616"/>
        <dbReference type="ChEBI" id="CHEBI:33019"/>
        <dbReference type="ChEBI" id="CHEBI:57328"/>
        <dbReference type="ChEBI" id="CHEBI:61723"/>
        <dbReference type="EC" id="2.7.7.3"/>
    </reaction>
</comment>
<name>A0A0S4FQ03_METFO</name>
<dbReference type="GO" id="GO:0005524">
    <property type="term" value="F:ATP binding"/>
    <property type="evidence" value="ECO:0007669"/>
    <property type="project" value="UniProtKB-KW"/>
</dbReference>
<keyword evidence="1 7" id="KW-0963">Cytoplasm</keyword>
<proteinExistence type="inferred from homology"/>
<dbReference type="Pfam" id="PF01467">
    <property type="entry name" value="CTP_transf_like"/>
    <property type="match status" value="1"/>
</dbReference>
<gene>
    <name evidence="7" type="primary">coaD</name>
    <name evidence="9" type="ORF">MB9_1509</name>
</gene>
<dbReference type="UniPathway" id="UPA00241"/>
<keyword evidence="2 7" id="KW-0808">Transferase</keyword>
<dbReference type="GO" id="GO:0004595">
    <property type="term" value="F:pantetheine-phosphate adenylyltransferase activity"/>
    <property type="evidence" value="ECO:0007669"/>
    <property type="project" value="UniProtKB-UniRule"/>
</dbReference>
<evidence type="ECO:0000256" key="6">
    <source>
        <dbReference type="ARBA" id="ARBA00022993"/>
    </source>
</evidence>
<keyword evidence="10" id="KW-1185">Reference proteome</keyword>
<reference evidence="9" key="1">
    <citation type="submission" date="2014-09" db="EMBL/GenBank/DDBJ databases">
        <authorList>
            <person name="Wibberg D."/>
        </authorList>
    </citation>
    <scope>NUCLEOTIDE SEQUENCE [LARGE SCALE GENOMIC DNA]</scope>
    <source>
        <strain evidence="9">Mb9</strain>
    </source>
</reference>
<comment type="function">
    <text evidence="7">Reversibly transfers an adenylyl group from ATP to 4'-phosphopantetheine, yielding dephospho-CoA (dPCoA) and pyrophosphate.</text>
</comment>
<keyword evidence="3 7" id="KW-0548">Nucleotidyltransferase</keyword>
<protein>
    <recommendedName>
        <fullName evidence="7">Phosphopantetheine adenylyltransferase</fullName>
        <ecNumber evidence="7">2.7.7.3</ecNumber>
    </recommendedName>
    <alternativeName>
        <fullName evidence="7">Dephospho-CoA pyrophosphorylase</fullName>
    </alternativeName>
    <alternativeName>
        <fullName evidence="7">Pantetheine-phosphate adenylyltransferase</fullName>
        <shortName evidence="7">PPAT</shortName>
    </alternativeName>
</protein>
<evidence type="ECO:0000256" key="2">
    <source>
        <dbReference type="ARBA" id="ARBA00022679"/>
    </source>
</evidence>
<dbReference type="NCBIfam" id="TIGR00125">
    <property type="entry name" value="cyt_tran_rel"/>
    <property type="match status" value="1"/>
</dbReference>
<evidence type="ECO:0000313" key="10">
    <source>
        <dbReference type="Proteomes" id="UP000062768"/>
    </source>
</evidence>
<dbReference type="PATRIC" id="fig|2162.10.peg.1575"/>
<evidence type="ECO:0000256" key="1">
    <source>
        <dbReference type="ARBA" id="ARBA00022490"/>
    </source>
</evidence>
<comment type="subcellular location">
    <subcellularLocation>
        <location evidence="7">Cytoplasm</location>
    </subcellularLocation>
</comment>
<dbReference type="EC" id="2.7.7.3" evidence="7"/>
<dbReference type="GeneID" id="26739747"/>
<organism evidence="9 10">
    <name type="scientific">Methanobacterium formicicum</name>
    <dbReference type="NCBI Taxonomy" id="2162"/>
    <lineage>
        <taxon>Archaea</taxon>
        <taxon>Methanobacteriati</taxon>
        <taxon>Methanobacteriota</taxon>
        <taxon>Methanomada group</taxon>
        <taxon>Methanobacteria</taxon>
        <taxon>Methanobacteriales</taxon>
        <taxon>Methanobacteriaceae</taxon>
        <taxon>Methanobacterium</taxon>
    </lineage>
</organism>
<dbReference type="RefSeq" id="WP_060537903.1">
    <property type="nucleotide sequence ID" value="NZ_LN734822.1"/>
</dbReference>
<keyword evidence="6 7" id="KW-0173">Coenzyme A biosynthesis</keyword>
<evidence type="ECO:0000256" key="7">
    <source>
        <dbReference type="HAMAP-Rule" id="MF_00647"/>
    </source>
</evidence>
<feature type="domain" description="Cytidyltransferase-like" evidence="8">
    <location>
        <begin position="11"/>
        <end position="141"/>
    </location>
</feature>
<dbReference type="InterPro" id="IPR023540">
    <property type="entry name" value="PPAT_arch"/>
</dbReference>
<dbReference type="InterPro" id="IPR014729">
    <property type="entry name" value="Rossmann-like_a/b/a_fold"/>
</dbReference>
<comment type="pathway">
    <text evidence="7">Cofactor biosynthesis; coenzyme A biosynthesis.</text>
</comment>
<dbReference type="GO" id="GO:0015937">
    <property type="term" value="P:coenzyme A biosynthetic process"/>
    <property type="evidence" value="ECO:0007669"/>
    <property type="project" value="UniProtKB-UniRule"/>
</dbReference>
<evidence type="ECO:0000313" key="9">
    <source>
        <dbReference type="EMBL" id="CEL25145.1"/>
    </source>
</evidence>
<dbReference type="Proteomes" id="UP000062768">
    <property type="component" value="Chromosome I"/>
</dbReference>
<dbReference type="GO" id="GO:0005737">
    <property type="term" value="C:cytoplasm"/>
    <property type="evidence" value="ECO:0007669"/>
    <property type="project" value="UniProtKB-SubCell"/>
</dbReference>
<evidence type="ECO:0000256" key="5">
    <source>
        <dbReference type="ARBA" id="ARBA00022840"/>
    </source>
</evidence>
<evidence type="ECO:0000256" key="3">
    <source>
        <dbReference type="ARBA" id="ARBA00022695"/>
    </source>
</evidence>
<dbReference type="Gene3D" id="3.40.50.620">
    <property type="entry name" value="HUPs"/>
    <property type="match status" value="1"/>
</dbReference>
<dbReference type="NCBIfam" id="NF001985">
    <property type="entry name" value="PRK00777.1"/>
    <property type="match status" value="1"/>
</dbReference>